<dbReference type="PANTHER" id="PTHR45527:SF1">
    <property type="entry name" value="FATTY ACID SYNTHASE"/>
    <property type="match status" value="1"/>
</dbReference>
<evidence type="ECO:0000313" key="2">
    <source>
        <dbReference type="EMBL" id="GGN43842.1"/>
    </source>
</evidence>
<dbReference type="PANTHER" id="PTHR45527">
    <property type="entry name" value="NONRIBOSOMAL PEPTIDE SYNTHETASE"/>
    <property type="match status" value="1"/>
</dbReference>
<dbReference type="RefSeq" id="WP_308426598.1">
    <property type="nucleotide sequence ID" value="NZ_BMML01000040.1"/>
</dbReference>
<dbReference type="InterPro" id="IPR042099">
    <property type="entry name" value="ANL_N_sf"/>
</dbReference>
<proteinExistence type="predicted"/>
<dbReference type="InterPro" id="IPR000873">
    <property type="entry name" value="AMP-dep_synth/lig_dom"/>
</dbReference>
<dbReference type="Gene3D" id="3.40.50.12780">
    <property type="entry name" value="N-terminal domain of ligase-like"/>
    <property type="match status" value="1"/>
</dbReference>
<dbReference type="GO" id="GO:0031177">
    <property type="term" value="F:phosphopantetheine binding"/>
    <property type="evidence" value="ECO:0007669"/>
    <property type="project" value="TreeGrafter"/>
</dbReference>
<dbReference type="Pfam" id="PF00501">
    <property type="entry name" value="AMP-binding"/>
    <property type="match status" value="1"/>
</dbReference>
<dbReference type="PROSITE" id="PS00455">
    <property type="entry name" value="AMP_BINDING"/>
    <property type="match status" value="1"/>
</dbReference>
<dbReference type="EMBL" id="BMML01000040">
    <property type="protein sequence ID" value="GGN43842.1"/>
    <property type="molecule type" value="Genomic_DNA"/>
</dbReference>
<reference evidence="2" key="2">
    <citation type="submission" date="2020-09" db="EMBL/GenBank/DDBJ databases">
        <authorList>
            <person name="Sun Q."/>
            <person name="Zhou Y."/>
        </authorList>
    </citation>
    <scope>NUCLEOTIDE SEQUENCE</scope>
    <source>
        <strain evidence="2">CGMCC 4.7110</strain>
    </source>
</reference>
<sequence>MSVQYGAWIGNVLVRNWKIDHHAEEDFHSRGIGVDKVMPLTLTERFLHGLEISPDRPAVRIGSDSVSYRRVHNMALRWAGSLMANGSPRSVGVLAGKSMTAYVGLLAVLYAGATVVPLQPNFPAALIRRMIKLAGVDTLIADEHGLTALPEIIDQEMGIRVLDTGGFAEKFPKIPVTSHPEISTPIKVTPSDRAYILFTSGSTGVPKGVPLSHGGFAHYFDLLDKRCDFRSDDVFSQTFDLNFDCGVHDVFSAWGAGATVQVVPPSAYRDLPAFLAEHGVTVWYSTPSAIWLAREMGGLEKGALASLRWSFFAGEALRCQDAADWQVAAPGSKVENLYGPTEFTISITWHRWLGEESEKRGVNGTVPIGKVHEAHDFRLVTEEGEKSHVEGELWITGPQMATGYLDPADEKGRFADLDGRRWYRTGDRVRANPDGELSYIGRLDSQVKVHGWRVELAEVDYLVRDCEGVRHAVTVTRSVIHGTELVVFYTGNEVPESALADDLRAVLPDSILPRRYVHLDNFPLNSNRKVDRLALQQWAEKLPG</sequence>
<keyword evidence="3" id="KW-1185">Reference proteome</keyword>
<name>A0A917XPT3_9ACTN</name>
<gene>
    <name evidence="2" type="ORF">GCM10011578_094300</name>
</gene>
<dbReference type="GO" id="GO:0043041">
    <property type="term" value="P:amino acid activation for nonribosomal peptide biosynthetic process"/>
    <property type="evidence" value="ECO:0007669"/>
    <property type="project" value="TreeGrafter"/>
</dbReference>
<protein>
    <submittedName>
        <fullName evidence="2">Amino acid adenylation protein</fullName>
    </submittedName>
</protein>
<feature type="domain" description="AMP-dependent synthetase/ligase" evidence="1">
    <location>
        <begin position="53"/>
        <end position="405"/>
    </location>
</feature>
<dbReference type="GO" id="GO:0044550">
    <property type="term" value="P:secondary metabolite biosynthetic process"/>
    <property type="evidence" value="ECO:0007669"/>
    <property type="project" value="TreeGrafter"/>
</dbReference>
<reference evidence="2" key="1">
    <citation type="journal article" date="2014" name="Int. J. Syst. Evol. Microbiol.">
        <title>Complete genome sequence of Corynebacterium casei LMG S-19264T (=DSM 44701T), isolated from a smear-ripened cheese.</title>
        <authorList>
            <consortium name="US DOE Joint Genome Institute (JGI-PGF)"/>
            <person name="Walter F."/>
            <person name="Albersmeier A."/>
            <person name="Kalinowski J."/>
            <person name="Ruckert C."/>
        </authorList>
    </citation>
    <scope>NUCLEOTIDE SEQUENCE</scope>
    <source>
        <strain evidence="2">CGMCC 4.7110</strain>
    </source>
</reference>
<organism evidence="2 3">
    <name type="scientific">Streptomyces fuscichromogenes</name>
    <dbReference type="NCBI Taxonomy" id="1324013"/>
    <lineage>
        <taxon>Bacteria</taxon>
        <taxon>Bacillati</taxon>
        <taxon>Actinomycetota</taxon>
        <taxon>Actinomycetes</taxon>
        <taxon>Kitasatosporales</taxon>
        <taxon>Streptomycetaceae</taxon>
        <taxon>Streptomyces</taxon>
    </lineage>
</organism>
<dbReference type="Gene3D" id="3.30.300.30">
    <property type="match status" value="1"/>
</dbReference>
<dbReference type="GO" id="GO:0005737">
    <property type="term" value="C:cytoplasm"/>
    <property type="evidence" value="ECO:0007669"/>
    <property type="project" value="TreeGrafter"/>
</dbReference>
<dbReference type="InterPro" id="IPR045851">
    <property type="entry name" value="AMP-bd_C_sf"/>
</dbReference>
<dbReference type="Proteomes" id="UP000653411">
    <property type="component" value="Unassembled WGS sequence"/>
</dbReference>
<evidence type="ECO:0000259" key="1">
    <source>
        <dbReference type="Pfam" id="PF00501"/>
    </source>
</evidence>
<comment type="caution">
    <text evidence="2">The sequence shown here is derived from an EMBL/GenBank/DDBJ whole genome shotgun (WGS) entry which is preliminary data.</text>
</comment>
<dbReference type="SUPFAM" id="SSF56801">
    <property type="entry name" value="Acetyl-CoA synthetase-like"/>
    <property type="match status" value="1"/>
</dbReference>
<evidence type="ECO:0000313" key="3">
    <source>
        <dbReference type="Proteomes" id="UP000653411"/>
    </source>
</evidence>
<dbReference type="AlphaFoldDB" id="A0A917XPT3"/>
<dbReference type="InterPro" id="IPR020845">
    <property type="entry name" value="AMP-binding_CS"/>
</dbReference>
<accession>A0A917XPT3</accession>